<dbReference type="EMBL" id="KZ987743">
    <property type="protein sequence ID" value="RKP15281.1"/>
    <property type="molecule type" value="Genomic_DNA"/>
</dbReference>
<dbReference type="Gene3D" id="1.25.40.20">
    <property type="entry name" value="Ankyrin repeat-containing domain"/>
    <property type="match status" value="1"/>
</dbReference>
<feature type="non-terminal residue" evidence="3">
    <location>
        <position position="1"/>
    </location>
</feature>
<organism evidence="3 4">
    <name type="scientific">Piptocephalis cylindrospora</name>
    <dbReference type="NCBI Taxonomy" id="1907219"/>
    <lineage>
        <taxon>Eukaryota</taxon>
        <taxon>Fungi</taxon>
        <taxon>Fungi incertae sedis</taxon>
        <taxon>Zoopagomycota</taxon>
        <taxon>Zoopagomycotina</taxon>
        <taxon>Zoopagomycetes</taxon>
        <taxon>Zoopagales</taxon>
        <taxon>Piptocephalidaceae</taxon>
        <taxon>Piptocephalis</taxon>
    </lineage>
</organism>
<dbReference type="SMART" id="SM00248">
    <property type="entry name" value="ANK"/>
    <property type="match status" value="2"/>
</dbReference>
<dbReference type="PRINTS" id="PR01415">
    <property type="entry name" value="ANKYRIN"/>
</dbReference>
<name>A0A4P9Y9Z2_9FUNG</name>
<feature type="repeat" description="ANK" evidence="2">
    <location>
        <begin position="9"/>
        <end position="41"/>
    </location>
</feature>
<sequence>DPNSPLDEEGNTALHWAAATGRMEVVRDLLAMGSDPGIGNRLGQVPLLKAVSFSNNFDLRTFPALLDLLKDTLILTDSHGQGLLHHIAKTAGSRGKVHASRYYLDVTLELLQRMGLCQGKMVSGSGGGATDPVSAQGTREEGRVLVDMPDHQGDTALHIAARVGNRIMVRRLLDAGA</sequence>
<dbReference type="AlphaFoldDB" id="A0A4P9Y9Z2"/>
<proteinExistence type="predicted"/>
<dbReference type="OrthoDB" id="341259at2759"/>
<gene>
    <name evidence="3" type="ORF">BJ684DRAFT_1653</name>
</gene>
<dbReference type="PROSITE" id="PS50088">
    <property type="entry name" value="ANK_REPEAT"/>
    <property type="match status" value="2"/>
</dbReference>
<protein>
    <submittedName>
        <fullName evidence="3">Ankyrin repeat-containing domain protein</fullName>
    </submittedName>
</protein>
<dbReference type="Pfam" id="PF00023">
    <property type="entry name" value="Ank"/>
    <property type="match status" value="2"/>
</dbReference>
<feature type="non-terminal residue" evidence="3">
    <location>
        <position position="177"/>
    </location>
</feature>
<feature type="repeat" description="ANK" evidence="2">
    <location>
        <begin position="152"/>
        <end position="177"/>
    </location>
</feature>
<evidence type="ECO:0000256" key="1">
    <source>
        <dbReference type="ARBA" id="ARBA00022737"/>
    </source>
</evidence>
<evidence type="ECO:0000313" key="4">
    <source>
        <dbReference type="Proteomes" id="UP000267251"/>
    </source>
</evidence>
<dbReference type="InterPro" id="IPR036770">
    <property type="entry name" value="Ankyrin_rpt-contain_sf"/>
</dbReference>
<dbReference type="InterPro" id="IPR051642">
    <property type="entry name" value="SWI6-like"/>
</dbReference>
<evidence type="ECO:0000256" key="2">
    <source>
        <dbReference type="PROSITE-ProRule" id="PRU00023"/>
    </source>
</evidence>
<dbReference type="PANTHER" id="PTHR43828">
    <property type="entry name" value="ASPARAGINASE"/>
    <property type="match status" value="1"/>
</dbReference>
<accession>A0A4P9Y9Z2</accession>
<dbReference type="InterPro" id="IPR002110">
    <property type="entry name" value="Ankyrin_rpt"/>
</dbReference>
<dbReference type="GO" id="GO:0045944">
    <property type="term" value="P:positive regulation of transcription by RNA polymerase II"/>
    <property type="evidence" value="ECO:0007669"/>
    <property type="project" value="UniProtKB-ARBA"/>
</dbReference>
<evidence type="ECO:0000313" key="3">
    <source>
        <dbReference type="EMBL" id="RKP15281.1"/>
    </source>
</evidence>
<dbReference type="PANTHER" id="PTHR43828:SF3">
    <property type="entry name" value="CHROMO DOMAIN-CONTAINING PROTEIN"/>
    <property type="match status" value="1"/>
</dbReference>
<dbReference type="GO" id="GO:0030907">
    <property type="term" value="C:MBF transcription complex"/>
    <property type="evidence" value="ECO:0007669"/>
    <property type="project" value="TreeGrafter"/>
</dbReference>
<dbReference type="PROSITE" id="PS50297">
    <property type="entry name" value="ANK_REP_REGION"/>
    <property type="match status" value="2"/>
</dbReference>
<dbReference type="SUPFAM" id="SSF48403">
    <property type="entry name" value="Ankyrin repeat"/>
    <property type="match status" value="1"/>
</dbReference>
<reference evidence="4" key="1">
    <citation type="journal article" date="2018" name="Nat. Microbiol.">
        <title>Leveraging single-cell genomics to expand the fungal tree of life.</title>
        <authorList>
            <person name="Ahrendt S.R."/>
            <person name="Quandt C.A."/>
            <person name="Ciobanu D."/>
            <person name="Clum A."/>
            <person name="Salamov A."/>
            <person name="Andreopoulos B."/>
            <person name="Cheng J.F."/>
            <person name="Woyke T."/>
            <person name="Pelin A."/>
            <person name="Henrissat B."/>
            <person name="Reynolds N.K."/>
            <person name="Benny G.L."/>
            <person name="Smith M.E."/>
            <person name="James T.Y."/>
            <person name="Grigoriev I.V."/>
        </authorList>
    </citation>
    <scope>NUCLEOTIDE SEQUENCE [LARGE SCALE GENOMIC DNA]</scope>
</reference>
<keyword evidence="1" id="KW-0677">Repeat</keyword>
<dbReference type="Proteomes" id="UP000267251">
    <property type="component" value="Unassembled WGS sequence"/>
</dbReference>
<keyword evidence="2" id="KW-0040">ANK repeat</keyword>
<dbReference type="GO" id="GO:0033309">
    <property type="term" value="C:SBF transcription complex"/>
    <property type="evidence" value="ECO:0007669"/>
    <property type="project" value="TreeGrafter"/>
</dbReference>
<keyword evidence="4" id="KW-1185">Reference proteome</keyword>